<dbReference type="Proteomes" id="UP000781932">
    <property type="component" value="Unassembled WGS sequence"/>
</dbReference>
<feature type="domain" description="Heterokaryon incompatibility" evidence="1">
    <location>
        <begin position="95"/>
        <end position="266"/>
    </location>
</feature>
<name>A0A9P6HWN0_9PEZI</name>
<sequence>MPLRLESSEFDVELFSLSKEGALPYIGPAKIVPVMLDAEGVARLTRPWLKHCQEKHPKCNQSSKTRQSGGPRRLVRLLPDGKLQLVLAAGINAPYTALSYCWGTGSNYTTTVDTLSSRMESLEYRNLPKTIRDAIDITRRLDIEYIWIDSICIIQDDEQGVDWREESANMDTIYEGALLTLSATRSSSVELGFIGNREKPGPRDSGKSKAKVYEENLASTRLLYNDPNGNAVEVLVRHRLPHDAIIPEDADTSQYPLLARGWTFQERLLATRTIHFLPQEIIWECRCEFWCECGSSRADLAWTRVDERGFPYGKEINNPDAMKSTLLWQSLVEQYSKRVLSLQSDRLPALSGVARRIRHADPTVGSYLAGLWHKDLLWHLLWQVDHAQIPIDSHHYLSQNQNRLVGSFCDASALQRRSREPTWSWISTSWPVKWFSASPEIFRSHRPSASFREAQCVVDPINPLGDVSSGKITLTASITQTELSTYHDDSWKLVKNTQQGMSKALEVIFIPDGTFNELSLVAGDIVHCAKILEYTKDNDIVWVALGLRRLDAVAESKYTDNSETATVTKQKDRKCLKGKRTEDLESQIGPNNMKLWLRLEKAIANMGDTNSDIQRRWRALNEQADNLRWETNVTKNSLIQRFWMRDFDEQAAKLRLELKIMDAPDAPQFRLRPRLSMTHYRQWWNERKELRIMRDKEREERQEEERYWRRGGKEMILKGLTGMERIISQFHHLAKVQDNNRPTHSAYRSSSTSEKVETYYRVGIVTGKVRARSRAQGLPASLDWFRGAEERAIDII</sequence>
<dbReference type="EMBL" id="JAATWM020000035">
    <property type="protein sequence ID" value="KAF9872843.1"/>
    <property type="molecule type" value="Genomic_DNA"/>
</dbReference>
<reference evidence="2" key="1">
    <citation type="submission" date="2020-03" db="EMBL/GenBank/DDBJ databases">
        <authorList>
            <person name="He L."/>
        </authorList>
    </citation>
    <scope>NUCLEOTIDE SEQUENCE</scope>
    <source>
        <strain evidence="2">CkLH20</strain>
    </source>
</reference>
<evidence type="ECO:0000259" key="1">
    <source>
        <dbReference type="Pfam" id="PF06985"/>
    </source>
</evidence>
<reference evidence="2" key="2">
    <citation type="submission" date="2020-11" db="EMBL/GenBank/DDBJ databases">
        <title>Whole genome sequencing of Colletotrichum sp.</title>
        <authorList>
            <person name="Li H."/>
        </authorList>
    </citation>
    <scope>NUCLEOTIDE SEQUENCE</scope>
    <source>
        <strain evidence="2">CkLH20</strain>
    </source>
</reference>
<keyword evidence="3" id="KW-1185">Reference proteome</keyword>
<proteinExistence type="predicted"/>
<evidence type="ECO:0000313" key="3">
    <source>
        <dbReference type="Proteomes" id="UP000781932"/>
    </source>
</evidence>
<dbReference type="PANTHER" id="PTHR33112:SF16">
    <property type="entry name" value="HETEROKARYON INCOMPATIBILITY DOMAIN-CONTAINING PROTEIN"/>
    <property type="match status" value="1"/>
</dbReference>
<dbReference type="RefSeq" id="XP_038742304.1">
    <property type="nucleotide sequence ID" value="XM_038892421.1"/>
</dbReference>
<dbReference type="AlphaFoldDB" id="A0A9P6HWN0"/>
<protein>
    <recommendedName>
        <fullName evidence="1">Heterokaryon incompatibility domain-containing protein</fullName>
    </recommendedName>
</protein>
<comment type="caution">
    <text evidence="2">The sequence shown here is derived from an EMBL/GenBank/DDBJ whole genome shotgun (WGS) entry which is preliminary data.</text>
</comment>
<gene>
    <name evidence="2" type="ORF">CkaCkLH20_09706</name>
</gene>
<evidence type="ECO:0000313" key="2">
    <source>
        <dbReference type="EMBL" id="KAF9872843.1"/>
    </source>
</evidence>
<dbReference type="InterPro" id="IPR010730">
    <property type="entry name" value="HET"/>
</dbReference>
<dbReference type="PANTHER" id="PTHR33112">
    <property type="entry name" value="DOMAIN PROTEIN, PUTATIVE-RELATED"/>
    <property type="match status" value="1"/>
</dbReference>
<dbReference type="GeneID" id="62165495"/>
<dbReference type="Pfam" id="PF06985">
    <property type="entry name" value="HET"/>
    <property type="match status" value="1"/>
</dbReference>
<dbReference type="OrthoDB" id="8300194at2759"/>
<organism evidence="2 3">
    <name type="scientific">Colletotrichum karsti</name>
    <dbReference type="NCBI Taxonomy" id="1095194"/>
    <lineage>
        <taxon>Eukaryota</taxon>
        <taxon>Fungi</taxon>
        <taxon>Dikarya</taxon>
        <taxon>Ascomycota</taxon>
        <taxon>Pezizomycotina</taxon>
        <taxon>Sordariomycetes</taxon>
        <taxon>Hypocreomycetidae</taxon>
        <taxon>Glomerellales</taxon>
        <taxon>Glomerellaceae</taxon>
        <taxon>Colletotrichum</taxon>
        <taxon>Colletotrichum boninense species complex</taxon>
    </lineage>
</organism>
<accession>A0A9P6HWN0</accession>